<feature type="compositionally biased region" description="Acidic residues" evidence="1">
    <location>
        <begin position="46"/>
        <end position="58"/>
    </location>
</feature>
<evidence type="ECO:0000313" key="3">
    <source>
        <dbReference type="EMBL" id="ORY88895.1"/>
    </source>
</evidence>
<organism evidence="3 4">
    <name type="scientific">Leucosporidium creatinivorum</name>
    <dbReference type="NCBI Taxonomy" id="106004"/>
    <lineage>
        <taxon>Eukaryota</taxon>
        <taxon>Fungi</taxon>
        <taxon>Dikarya</taxon>
        <taxon>Basidiomycota</taxon>
        <taxon>Pucciniomycotina</taxon>
        <taxon>Microbotryomycetes</taxon>
        <taxon>Leucosporidiales</taxon>
        <taxon>Leucosporidium</taxon>
    </lineage>
</organism>
<dbReference type="EMBL" id="MCGR01000008">
    <property type="protein sequence ID" value="ORY88895.1"/>
    <property type="molecule type" value="Genomic_DNA"/>
</dbReference>
<proteinExistence type="predicted"/>
<evidence type="ECO:0000313" key="4">
    <source>
        <dbReference type="Proteomes" id="UP000193467"/>
    </source>
</evidence>
<comment type="caution">
    <text evidence="3">The sequence shown here is derived from an EMBL/GenBank/DDBJ whole genome shotgun (WGS) entry which is preliminary data.</text>
</comment>
<keyword evidence="2" id="KW-0812">Transmembrane</keyword>
<sequence length="208" mass="22275">MSNLPPSPSKSSSRPRTKLRRRVDSSGAASQARGSPARATPRRDSWEDDEGELSDNDELLLRKAAAVPPSKRKRRPPAPTPPSAFSPAVLFRPFLRLLSFAVTPLCSWIITLFLPIALLTLVIWLGVTTIKTALSTSLSTFLPAGMQTVVGVYCATIGVGCPKTTDDRVIGAAARQATARAEQALDVFQSLLKMGGEDSQGLALHPVE</sequence>
<feature type="transmembrane region" description="Helical" evidence="2">
    <location>
        <begin position="97"/>
        <end position="127"/>
    </location>
</feature>
<protein>
    <submittedName>
        <fullName evidence="3">Uncharacterized protein</fullName>
    </submittedName>
</protein>
<keyword evidence="2" id="KW-0472">Membrane</keyword>
<evidence type="ECO:0000256" key="2">
    <source>
        <dbReference type="SAM" id="Phobius"/>
    </source>
</evidence>
<evidence type="ECO:0000256" key="1">
    <source>
        <dbReference type="SAM" id="MobiDB-lite"/>
    </source>
</evidence>
<feature type="region of interest" description="Disordered" evidence="1">
    <location>
        <begin position="1"/>
        <end position="58"/>
    </location>
</feature>
<keyword evidence="4" id="KW-1185">Reference proteome</keyword>
<dbReference type="AlphaFoldDB" id="A0A1Y2FXY0"/>
<dbReference type="InParanoid" id="A0A1Y2FXY0"/>
<name>A0A1Y2FXY0_9BASI</name>
<accession>A0A1Y2FXY0</accession>
<gene>
    <name evidence="3" type="ORF">BCR35DRAFT_208298</name>
</gene>
<keyword evidence="2" id="KW-1133">Transmembrane helix</keyword>
<dbReference type="Proteomes" id="UP000193467">
    <property type="component" value="Unassembled WGS sequence"/>
</dbReference>
<reference evidence="3 4" key="1">
    <citation type="submission" date="2016-07" db="EMBL/GenBank/DDBJ databases">
        <title>Pervasive Adenine N6-methylation of Active Genes in Fungi.</title>
        <authorList>
            <consortium name="DOE Joint Genome Institute"/>
            <person name="Mondo S.J."/>
            <person name="Dannebaum R.O."/>
            <person name="Kuo R.C."/>
            <person name="Labutti K."/>
            <person name="Haridas S."/>
            <person name="Kuo A."/>
            <person name="Salamov A."/>
            <person name="Ahrendt S.R."/>
            <person name="Lipzen A."/>
            <person name="Sullivan W."/>
            <person name="Andreopoulos W.B."/>
            <person name="Clum A."/>
            <person name="Lindquist E."/>
            <person name="Daum C."/>
            <person name="Ramamoorthy G.K."/>
            <person name="Gryganskyi A."/>
            <person name="Culley D."/>
            <person name="Magnuson J.K."/>
            <person name="James T.Y."/>
            <person name="O'Malley M.A."/>
            <person name="Stajich J.E."/>
            <person name="Spatafora J.W."/>
            <person name="Visel A."/>
            <person name="Grigoriev I.V."/>
        </authorList>
    </citation>
    <scope>NUCLEOTIDE SEQUENCE [LARGE SCALE GENOMIC DNA]</scope>
    <source>
        <strain evidence="3 4">62-1032</strain>
    </source>
</reference>